<organism evidence="8 9">
    <name type="scientific">Candidatus Ruthenibacterium avium</name>
    <dbReference type="NCBI Taxonomy" id="2838751"/>
    <lineage>
        <taxon>Bacteria</taxon>
        <taxon>Bacillati</taxon>
        <taxon>Bacillota</taxon>
        <taxon>Clostridia</taxon>
        <taxon>Eubacteriales</taxon>
        <taxon>Oscillospiraceae</taxon>
        <taxon>Ruthenibacterium</taxon>
    </lineage>
</organism>
<dbReference type="Proteomes" id="UP000824209">
    <property type="component" value="Unassembled WGS sequence"/>
</dbReference>
<dbReference type="PRINTS" id="PR00992">
    <property type="entry name" value="ALARACEMASE"/>
</dbReference>
<feature type="active site" description="Proton acceptor; specific for L-alanine" evidence="4">
    <location>
        <position position="270"/>
    </location>
</feature>
<protein>
    <recommendedName>
        <fullName evidence="4">Alanine racemase</fullName>
        <ecNumber evidence="4">5.1.1.1</ecNumber>
    </recommendedName>
</protein>
<dbReference type="InterPro" id="IPR029066">
    <property type="entry name" value="PLP-binding_barrel"/>
</dbReference>
<dbReference type="PROSITE" id="PS00395">
    <property type="entry name" value="ALANINE_RACEMASE"/>
    <property type="match status" value="1"/>
</dbReference>
<dbReference type="CDD" id="cd00430">
    <property type="entry name" value="PLPDE_III_AR"/>
    <property type="match status" value="1"/>
</dbReference>
<dbReference type="GO" id="GO:0030170">
    <property type="term" value="F:pyridoxal phosphate binding"/>
    <property type="evidence" value="ECO:0007669"/>
    <property type="project" value="UniProtKB-UniRule"/>
</dbReference>
<dbReference type="InterPro" id="IPR020622">
    <property type="entry name" value="Ala_racemase_pyridoxalP-BS"/>
</dbReference>
<feature type="binding site" evidence="4 6">
    <location>
        <position position="318"/>
    </location>
    <ligand>
        <name>substrate</name>
    </ligand>
</feature>
<evidence type="ECO:0000259" key="7">
    <source>
        <dbReference type="SMART" id="SM01005"/>
    </source>
</evidence>
<feature type="modified residue" description="N6-(pyridoxal phosphate)lysine" evidence="4 5">
    <location>
        <position position="37"/>
    </location>
</feature>
<dbReference type="PANTHER" id="PTHR30511">
    <property type="entry name" value="ALANINE RACEMASE"/>
    <property type="match status" value="1"/>
</dbReference>
<evidence type="ECO:0000256" key="3">
    <source>
        <dbReference type="ARBA" id="ARBA00023235"/>
    </source>
</evidence>
<gene>
    <name evidence="8" type="primary">alr</name>
    <name evidence="8" type="ORF">H9943_09295</name>
</gene>
<dbReference type="Gene3D" id="2.40.37.10">
    <property type="entry name" value="Lyase, Ornithine Decarboxylase, Chain A, domain 1"/>
    <property type="match status" value="1"/>
</dbReference>
<evidence type="ECO:0000256" key="4">
    <source>
        <dbReference type="HAMAP-Rule" id="MF_01201"/>
    </source>
</evidence>
<dbReference type="InterPro" id="IPR000821">
    <property type="entry name" value="Ala_racemase"/>
</dbReference>
<reference evidence="8" key="1">
    <citation type="journal article" date="2021" name="PeerJ">
        <title>Extensive microbial diversity within the chicken gut microbiome revealed by metagenomics and culture.</title>
        <authorList>
            <person name="Gilroy R."/>
            <person name="Ravi A."/>
            <person name="Getino M."/>
            <person name="Pursley I."/>
            <person name="Horton D.L."/>
            <person name="Alikhan N.F."/>
            <person name="Baker D."/>
            <person name="Gharbi K."/>
            <person name="Hall N."/>
            <person name="Watson M."/>
            <person name="Adriaenssens E.M."/>
            <person name="Foster-Nyarko E."/>
            <person name="Jarju S."/>
            <person name="Secka A."/>
            <person name="Antonio M."/>
            <person name="Oren A."/>
            <person name="Chaudhuri R.R."/>
            <person name="La Ragione R."/>
            <person name="Hildebrand F."/>
            <person name="Pallen M.J."/>
        </authorList>
    </citation>
    <scope>NUCLEOTIDE SEQUENCE</scope>
    <source>
        <strain evidence="8">ChiBcec8-14828</strain>
    </source>
</reference>
<dbReference type="AlphaFoldDB" id="A0A9D2M4M5"/>
<keyword evidence="3 4" id="KW-0413">Isomerase</keyword>
<evidence type="ECO:0000256" key="6">
    <source>
        <dbReference type="PIRSR" id="PIRSR600821-52"/>
    </source>
</evidence>
<comment type="similarity">
    <text evidence="4">Belongs to the alanine racemase family.</text>
</comment>
<evidence type="ECO:0000313" key="8">
    <source>
        <dbReference type="EMBL" id="HJB40574.1"/>
    </source>
</evidence>
<dbReference type="SUPFAM" id="SSF51419">
    <property type="entry name" value="PLP-binding barrel"/>
    <property type="match status" value="1"/>
</dbReference>
<reference evidence="8" key="2">
    <citation type="submission" date="2021-04" db="EMBL/GenBank/DDBJ databases">
        <authorList>
            <person name="Gilroy R."/>
        </authorList>
    </citation>
    <scope>NUCLEOTIDE SEQUENCE</scope>
    <source>
        <strain evidence="8">ChiBcec8-14828</strain>
    </source>
</reference>
<dbReference type="SMART" id="SM01005">
    <property type="entry name" value="Ala_racemase_C"/>
    <property type="match status" value="1"/>
</dbReference>
<accession>A0A9D2M4M5</accession>
<dbReference type="Pfam" id="PF01168">
    <property type="entry name" value="Ala_racemase_N"/>
    <property type="match status" value="1"/>
</dbReference>
<dbReference type="SUPFAM" id="SSF50621">
    <property type="entry name" value="Alanine racemase C-terminal domain-like"/>
    <property type="match status" value="1"/>
</dbReference>
<dbReference type="EMBL" id="DWYA01000082">
    <property type="protein sequence ID" value="HJB40574.1"/>
    <property type="molecule type" value="Genomic_DNA"/>
</dbReference>
<dbReference type="GO" id="GO:0030632">
    <property type="term" value="P:D-alanine biosynthetic process"/>
    <property type="evidence" value="ECO:0007669"/>
    <property type="project" value="UniProtKB-UniRule"/>
</dbReference>
<keyword evidence="2 4" id="KW-0663">Pyridoxal phosphate</keyword>
<dbReference type="InterPro" id="IPR009006">
    <property type="entry name" value="Ala_racemase/Decarboxylase_C"/>
</dbReference>
<proteinExistence type="inferred from homology"/>
<comment type="cofactor">
    <cofactor evidence="1 4 5">
        <name>pyridoxal 5'-phosphate</name>
        <dbReference type="ChEBI" id="CHEBI:597326"/>
    </cofactor>
</comment>
<feature type="active site" description="Proton acceptor; specific for D-alanine" evidence="4">
    <location>
        <position position="37"/>
    </location>
</feature>
<evidence type="ECO:0000313" key="9">
    <source>
        <dbReference type="Proteomes" id="UP000824209"/>
    </source>
</evidence>
<evidence type="ECO:0000256" key="1">
    <source>
        <dbReference type="ARBA" id="ARBA00001933"/>
    </source>
</evidence>
<comment type="function">
    <text evidence="4">Catalyzes the interconversion of L-alanine and D-alanine. May also act on other amino acids.</text>
</comment>
<dbReference type="GO" id="GO:0008784">
    <property type="term" value="F:alanine racemase activity"/>
    <property type="evidence" value="ECO:0007669"/>
    <property type="project" value="UniProtKB-UniRule"/>
</dbReference>
<dbReference type="NCBIfam" id="TIGR00492">
    <property type="entry name" value="alr"/>
    <property type="match status" value="1"/>
</dbReference>
<dbReference type="Pfam" id="PF00842">
    <property type="entry name" value="Ala_racemase_C"/>
    <property type="match status" value="1"/>
</dbReference>
<dbReference type="PANTHER" id="PTHR30511:SF0">
    <property type="entry name" value="ALANINE RACEMASE, CATABOLIC-RELATED"/>
    <property type="match status" value="1"/>
</dbReference>
<comment type="pathway">
    <text evidence="4">Amino-acid biosynthesis; D-alanine biosynthesis; D-alanine from L-alanine: step 1/1.</text>
</comment>
<dbReference type="EC" id="5.1.1.1" evidence="4"/>
<feature type="domain" description="Alanine racemase C-terminal" evidence="7">
    <location>
        <begin position="249"/>
        <end position="375"/>
    </location>
</feature>
<name>A0A9D2M4M5_9FIRM</name>
<dbReference type="GO" id="GO:0005829">
    <property type="term" value="C:cytosol"/>
    <property type="evidence" value="ECO:0007669"/>
    <property type="project" value="TreeGrafter"/>
</dbReference>
<dbReference type="FunFam" id="3.20.20.10:FF:000002">
    <property type="entry name" value="Alanine racemase"/>
    <property type="match status" value="1"/>
</dbReference>
<dbReference type="HAMAP" id="MF_01201">
    <property type="entry name" value="Ala_racemase"/>
    <property type="match status" value="1"/>
</dbReference>
<comment type="catalytic activity">
    <reaction evidence="4">
        <text>L-alanine = D-alanine</text>
        <dbReference type="Rhea" id="RHEA:20249"/>
        <dbReference type="ChEBI" id="CHEBI:57416"/>
        <dbReference type="ChEBI" id="CHEBI:57972"/>
        <dbReference type="EC" id="5.1.1.1"/>
    </reaction>
</comment>
<feature type="binding site" evidence="4 6">
    <location>
        <position position="135"/>
    </location>
    <ligand>
        <name>substrate</name>
    </ligand>
</feature>
<sequence>MKFERRCWAQVDLSALRHNFHLIKSLTPNADIMGVVKADAYGHGDWAVASLLEQEGAKAFAVSGFEEAVRLRRTGLRAPLLILGYTGCENAAALAQHHITQTVFSAAYAAELSAQAVQAGVTVDIHLKADTGMGRIGFSVIDDFETAISEMEQVCRLPGLRVRGLFTHFAAADSNAPQDKAYTAAQYTLFKKTADTLRARGCTLEVCHCCNSAGTISLPDYHGDLVRPGIILYGENPSEDVQLEGLRPVMQLKAVVSMVKWVSPGDFISYGCTFQAEKPMRLATLTIGYADGYPRVLSNCGVVSLHGKPARVTGRVCMDQMMVDVTEIPEAAAGNIATIFGDAPAMSVCEIAKAENTINYEVLCDIGRRVQRVYIDEGKEVKFVNYLETEKGSGK</sequence>
<evidence type="ECO:0000256" key="5">
    <source>
        <dbReference type="PIRSR" id="PIRSR600821-50"/>
    </source>
</evidence>
<evidence type="ECO:0000256" key="2">
    <source>
        <dbReference type="ARBA" id="ARBA00022898"/>
    </source>
</evidence>
<dbReference type="InterPro" id="IPR011079">
    <property type="entry name" value="Ala_racemase_C"/>
</dbReference>
<dbReference type="Gene3D" id="3.20.20.10">
    <property type="entry name" value="Alanine racemase"/>
    <property type="match status" value="1"/>
</dbReference>
<comment type="caution">
    <text evidence="8">The sequence shown here is derived from an EMBL/GenBank/DDBJ whole genome shotgun (WGS) entry which is preliminary data.</text>
</comment>
<dbReference type="InterPro" id="IPR001608">
    <property type="entry name" value="Ala_racemase_N"/>
</dbReference>